<dbReference type="InterPro" id="IPR014710">
    <property type="entry name" value="RmlC-like_jellyroll"/>
</dbReference>
<keyword evidence="4" id="KW-1185">Reference proteome</keyword>
<accession>A0A239H8D3</accession>
<evidence type="ECO:0000313" key="4">
    <source>
        <dbReference type="Proteomes" id="UP000198386"/>
    </source>
</evidence>
<dbReference type="RefSeq" id="WP_217897444.1">
    <property type="nucleotide sequence ID" value="NZ_FZOH01000008.1"/>
</dbReference>
<evidence type="ECO:0000259" key="2">
    <source>
        <dbReference type="Pfam" id="PF07883"/>
    </source>
</evidence>
<evidence type="ECO:0000256" key="1">
    <source>
        <dbReference type="SAM" id="MobiDB-lite"/>
    </source>
</evidence>
<evidence type="ECO:0000313" key="3">
    <source>
        <dbReference type="EMBL" id="SNS77512.1"/>
    </source>
</evidence>
<feature type="compositionally biased region" description="Basic residues" evidence="1">
    <location>
        <begin position="122"/>
        <end position="134"/>
    </location>
</feature>
<dbReference type="Proteomes" id="UP000198386">
    <property type="component" value="Unassembled WGS sequence"/>
</dbReference>
<proteinExistence type="predicted"/>
<dbReference type="SUPFAM" id="SSF51182">
    <property type="entry name" value="RmlC-like cupins"/>
    <property type="match status" value="1"/>
</dbReference>
<reference evidence="4" key="1">
    <citation type="submission" date="2017-06" db="EMBL/GenBank/DDBJ databases">
        <authorList>
            <person name="Varghese N."/>
            <person name="Submissions S."/>
        </authorList>
    </citation>
    <scope>NUCLEOTIDE SEQUENCE [LARGE SCALE GENOMIC DNA]</scope>
    <source>
        <strain evidence="4">DSM 45423</strain>
    </source>
</reference>
<feature type="domain" description="Cupin type-2" evidence="2">
    <location>
        <begin position="38"/>
        <end position="97"/>
    </location>
</feature>
<name>A0A239H8D3_9ACTN</name>
<dbReference type="AlphaFoldDB" id="A0A239H8D3"/>
<dbReference type="InterPro" id="IPR011051">
    <property type="entry name" value="RmlC_Cupin_sf"/>
</dbReference>
<dbReference type="EMBL" id="FZOH01000008">
    <property type="protein sequence ID" value="SNS77512.1"/>
    <property type="molecule type" value="Genomic_DNA"/>
</dbReference>
<dbReference type="InterPro" id="IPR013096">
    <property type="entry name" value="Cupin_2"/>
</dbReference>
<dbReference type="Pfam" id="PF07883">
    <property type="entry name" value="Cupin_2"/>
    <property type="match status" value="1"/>
</dbReference>
<protein>
    <submittedName>
        <fullName evidence="3">Cupin domain-containing protein</fullName>
    </submittedName>
</protein>
<sequence>MRVLVLPVRPLASYGSTGASLVPAARVLEPQDGFAVDVVRLAPGGSIGRHPTPLWQLFLVVEGGGWVSGADDVRRVVGAGEAALWEPGEEHASGTDGGLLAVVVQCRVPPVDRPGPVSPGRGGRRPRRRGRSSR</sequence>
<dbReference type="CDD" id="cd02208">
    <property type="entry name" value="cupin_RmlC-like"/>
    <property type="match status" value="1"/>
</dbReference>
<dbReference type="Gene3D" id="2.60.120.10">
    <property type="entry name" value="Jelly Rolls"/>
    <property type="match status" value="1"/>
</dbReference>
<organism evidence="3 4">
    <name type="scientific">Geodermatophilus saharensis</name>
    <dbReference type="NCBI Taxonomy" id="1137994"/>
    <lineage>
        <taxon>Bacteria</taxon>
        <taxon>Bacillati</taxon>
        <taxon>Actinomycetota</taxon>
        <taxon>Actinomycetes</taxon>
        <taxon>Geodermatophilales</taxon>
        <taxon>Geodermatophilaceae</taxon>
        <taxon>Geodermatophilus</taxon>
    </lineage>
</organism>
<feature type="region of interest" description="Disordered" evidence="1">
    <location>
        <begin position="109"/>
        <end position="134"/>
    </location>
</feature>
<gene>
    <name evidence="3" type="ORF">SAMN04488107_3736</name>
</gene>